<evidence type="ECO:0000313" key="8">
    <source>
        <dbReference type="Proteomes" id="UP000318571"/>
    </source>
</evidence>
<dbReference type="Gene3D" id="4.10.280.10">
    <property type="entry name" value="Helix-loop-helix DNA-binding domain"/>
    <property type="match status" value="1"/>
</dbReference>
<accession>A0A553NCJ1</accession>
<dbReference type="SMART" id="SM00353">
    <property type="entry name" value="HLH"/>
    <property type="match status" value="1"/>
</dbReference>
<dbReference type="AlphaFoldDB" id="A0A553NCJ1"/>
<dbReference type="EMBL" id="VCGU01000458">
    <property type="protein sequence ID" value="TRY63160.1"/>
    <property type="molecule type" value="Genomic_DNA"/>
</dbReference>
<comment type="caution">
    <text evidence="7">The sequence shown here is derived from an EMBL/GenBank/DDBJ whole genome shotgun (WGS) entry which is preliminary data.</text>
</comment>
<dbReference type="STRING" id="6832.A0A553NCJ1"/>
<dbReference type="GO" id="GO:0046983">
    <property type="term" value="F:protein dimerization activity"/>
    <property type="evidence" value="ECO:0007669"/>
    <property type="project" value="InterPro"/>
</dbReference>
<feature type="region of interest" description="Disordered" evidence="5">
    <location>
        <begin position="141"/>
        <end position="171"/>
    </location>
</feature>
<feature type="domain" description="BHLH" evidence="6">
    <location>
        <begin position="116"/>
        <end position="181"/>
    </location>
</feature>
<keyword evidence="8" id="KW-1185">Reference proteome</keyword>
<dbReference type="PROSITE" id="PS50888">
    <property type="entry name" value="BHLH"/>
    <property type="match status" value="1"/>
</dbReference>
<dbReference type="Proteomes" id="UP000318571">
    <property type="component" value="Chromosome 10"/>
</dbReference>
<feature type="compositionally biased region" description="Polar residues" evidence="5">
    <location>
        <begin position="154"/>
        <end position="168"/>
    </location>
</feature>
<dbReference type="OrthoDB" id="690068at2759"/>
<evidence type="ECO:0000259" key="6">
    <source>
        <dbReference type="PROSITE" id="PS50888"/>
    </source>
</evidence>
<reference evidence="7 8" key="1">
    <citation type="journal article" date="2018" name="Nat. Ecol. Evol.">
        <title>Genomic signatures of mitonuclear coevolution across populations of Tigriopus californicus.</title>
        <authorList>
            <person name="Barreto F.S."/>
            <person name="Watson E.T."/>
            <person name="Lima T.G."/>
            <person name="Willett C.S."/>
            <person name="Edmands S."/>
            <person name="Li W."/>
            <person name="Burton R.S."/>
        </authorList>
    </citation>
    <scope>NUCLEOTIDE SEQUENCE [LARGE SCALE GENOMIC DNA]</scope>
    <source>
        <strain evidence="7 8">San Diego</strain>
    </source>
</reference>
<feature type="region of interest" description="Disordered" evidence="5">
    <location>
        <begin position="219"/>
        <end position="250"/>
    </location>
</feature>
<dbReference type="GO" id="GO:0000981">
    <property type="term" value="F:DNA-binding transcription factor activity, RNA polymerase II-specific"/>
    <property type="evidence" value="ECO:0007669"/>
    <property type="project" value="TreeGrafter"/>
</dbReference>
<keyword evidence="2" id="KW-0805">Transcription regulation</keyword>
<keyword evidence="3" id="KW-0804">Transcription</keyword>
<organism evidence="7 8">
    <name type="scientific">Tigriopus californicus</name>
    <name type="common">Marine copepod</name>
    <dbReference type="NCBI Taxonomy" id="6832"/>
    <lineage>
        <taxon>Eukaryota</taxon>
        <taxon>Metazoa</taxon>
        <taxon>Ecdysozoa</taxon>
        <taxon>Arthropoda</taxon>
        <taxon>Crustacea</taxon>
        <taxon>Multicrustacea</taxon>
        <taxon>Hexanauplia</taxon>
        <taxon>Copepoda</taxon>
        <taxon>Harpacticoida</taxon>
        <taxon>Harpacticidae</taxon>
        <taxon>Tigriopus</taxon>
    </lineage>
</organism>
<evidence type="ECO:0000256" key="5">
    <source>
        <dbReference type="SAM" id="MobiDB-lite"/>
    </source>
</evidence>
<evidence type="ECO:0000256" key="2">
    <source>
        <dbReference type="ARBA" id="ARBA00023015"/>
    </source>
</evidence>
<gene>
    <name evidence="7" type="ORF">TCAL_00449</name>
</gene>
<dbReference type="Pfam" id="PF00010">
    <property type="entry name" value="HLH"/>
    <property type="match status" value="1"/>
</dbReference>
<evidence type="ECO:0000313" key="7">
    <source>
        <dbReference type="EMBL" id="TRY63160.1"/>
    </source>
</evidence>
<dbReference type="InterPro" id="IPR036638">
    <property type="entry name" value="HLH_DNA-bd_sf"/>
</dbReference>
<dbReference type="InterPro" id="IPR051732">
    <property type="entry name" value="USF"/>
</dbReference>
<evidence type="ECO:0000256" key="3">
    <source>
        <dbReference type="ARBA" id="ARBA00023163"/>
    </source>
</evidence>
<keyword evidence="4" id="KW-0539">Nucleus</keyword>
<proteinExistence type="predicted"/>
<dbReference type="OMA" id="WIDKLGK"/>
<dbReference type="SUPFAM" id="SSF47459">
    <property type="entry name" value="HLH, helix-loop-helix DNA-binding domain"/>
    <property type="match status" value="1"/>
</dbReference>
<protein>
    <recommendedName>
        <fullName evidence="6">BHLH domain-containing protein</fullName>
    </recommendedName>
</protein>
<evidence type="ECO:0000256" key="1">
    <source>
        <dbReference type="ARBA" id="ARBA00004123"/>
    </source>
</evidence>
<dbReference type="PANTHER" id="PTHR46117:SF3">
    <property type="entry name" value="FI24210P1"/>
    <property type="match status" value="1"/>
</dbReference>
<dbReference type="PANTHER" id="PTHR46117">
    <property type="entry name" value="FI24210P1"/>
    <property type="match status" value="1"/>
</dbReference>
<evidence type="ECO:0000256" key="4">
    <source>
        <dbReference type="ARBA" id="ARBA00023242"/>
    </source>
</evidence>
<feature type="compositionally biased region" description="Low complexity" evidence="5">
    <location>
        <begin position="228"/>
        <end position="238"/>
    </location>
</feature>
<sequence>MNPAPATVGTAPLAYRMVPTMVTATATPTMVSATPAMVTDSGGGEPTVQTVLASGLNGQFYVIGTPSDVLGTVGGVRTLAPRSSLVDPLSVDMITPSHHSAAVLGLSSQSVVKDQKRRATHNEVERRRRDTINTWIDKLGKMLPDSDAGKGSASPGQQAGKSTAQSKGGTLAKVCDHINELTRSNRRLQEELEQSGSQENVSLRQRVELLEADNEKLRKALRSHGIDPPTTTESSSPTRFWSDETTQDSS</sequence>
<dbReference type="InterPro" id="IPR011598">
    <property type="entry name" value="bHLH_dom"/>
</dbReference>
<dbReference type="GO" id="GO:0000978">
    <property type="term" value="F:RNA polymerase II cis-regulatory region sequence-specific DNA binding"/>
    <property type="evidence" value="ECO:0007669"/>
    <property type="project" value="TreeGrafter"/>
</dbReference>
<dbReference type="GO" id="GO:0005634">
    <property type="term" value="C:nucleus"/>
    <property type="evidence" value="ECO:0007669"/>
    <property type="project" value="UniProtKB-SubCell"/>
</dbReference>
<dbReference type="CDD" id="cd11396">
    <property type="entry name" value="bHLHzip_USF"/>
    <property type="match status" value="1"/>
</dbReference>
<name>A0A553NCJ1_TIGCA</name>
<comment type="subcellular location">
    <subcellularLocation>
        <location evidence="1">Nucleus</location>
    </subcellularLocation>
</comment>